<protein>
    <submittedName>
        <fullName evidence="1">Uncharacterized protein</fullName>
    </submittedName>
</protein>
<evidence type="ECO:0000313" key="2">
    <source>
        <dbReference type="Proteomes" id="UP000198598"/>
    </source>
</evidence>
<organism evidence="1 2">
    <name type="scientific">Spirosoma endophyticum</name>
    <dbReference type="NCBI Taxonomy" id="662367"/>
    <lineage>
        <taxon>Bacteria</taxon>
        <taxon>Pseudomonadati</taxon>
        <taxon>Bacteroidota</taxon>
        <taxon>Cytophagia</taxon>
        <taxon>Cytophagales</taxon>
        <taxon>Cytophagaceae</taxon>
        <taxon>Spirosoma</taxon>
    </lineage>
</organism>
<dbReference type="EMBL" id="FOLQ01000001">
    <property type="protein sequence ID" value="SFC01211.1"/>
    <property type="molecule type" value="Genomic_DNA"/>
</dbReference>
<reference evidence="1 2" key="1">
    <citation type="submission" date="2016-10" db="EMBL/GenBank/DDBJ databases">
        <authorList>
            <person name="de Groot N.N."/>
        </authorList>
    </citation>
    <scope>NUCLEOTIDE SEQUENCE [LARGE SCALE GENOMIC DNA]</scope>
    <source>
        <strain evidence="1 2">DSM 26130</strain>
    </source>
</reference>
<dbReference type="Proteomes" id="UP000198598">
    <property type="component" value="Unassembled WGS sequence"/>
</dbReference>
<dbReference type="OrthoDB" id="955894at2"/>
<name>A0A1I1FPL1_9BACT</name>
<accession>A0A1I1FPL1</accession>
<dbReference type="AlphaFoldDB" id="A0A1I1FPL1"/>
<sequence length="170" mass="19050">MVLFFTALHEKKKIKIFSFQPGTLELGLDLINIVSAQGDAILSAHIVDENGATEIPLDVFDGTSFSAPMQALEKQWKKLLKKPAKPVISQHTQELIGLLRKKIQIHTGMIAHLDSTIIRLEALLVQANKIGSARLLNHYTTLIHKYQQGIAKARRDQKLSIDKLNLLEQL</sequence>
<gene>
    <name evidence="1" type="ORF">SAMN05216167_101278</name>
</gene>
<dbReference type="RefSeq" id="WP_093822670.1">
    <property type="nucleotide sequence ID" value="NZ_FOLQ01000001.1"/>
</dbReference>
<proteinExistence type="predicted"/>
<keyword evidence="2" id="KW-1185">Reference proteome</keyword>
<evidence type="ECO:0000313" key="1">
    <source>
        <dbReference type="EMBL" id="SFC01211.1"/>
    </source>
</evidence>